<dbReference type="InterPro" id="IPR051677">
    <property type="entry name" value="AfsR-DnrI-RedD_regulator"/>
</dbReference>
<dbReference type="InterPro" id="IPR002885">
    <property type="entry name" value="PPR_rpt"/>
</dbReference>
<dbReference type="Proteomes" id="UP000707138">
    <property type="component" value="Unassembled WGS sequence"/>
</dbReference>
<dbReference type="NCBIfam" id="TIGR00756">
    <property type="entry name" value="PPR"/>
    <property type="match status" value="1"/>
</dbReference>
<dbReference type="RefSeq" id="WP_205088134.1">
    <property type="nucleotide sequence ID" value="NZ_JACJLA010000013.1"/>
</dbReference>
<dbReference type="PROSITE" id="PS51375">
    <property type="entry name" value="PPR"/>
    <property type="match status" value="1"/>
</dbReference>
<keyword evidence="4" id="KW-1185">Reference proteome</keyword>
<proteinExistence type="predicted"/>
<dbReference type="Gene3D" id="3.40.50.300">
    <property type="entry name" value="P-loop containing nucleotide triphosphate hydrolases"/>
    <property type="match status" value="1"/>
</dbReference>
<dbReference type="SUPFAM" id="SSF48452">
    <property type="entry name" value="TPR-like"/>
    <property type="match status" value="3"/>
</dbReference>
<organism evidence="3 4">
    <name type="scientific">Veillonella magna</name>
    <dbReference type="NCBI Taxonomy" id="464322"/>
    <lineage>
        <taxon>Bacteria</taxon>
        <taxon>Bacillati</taxon>
        <taxon>Bacillota</taxon>
        <taxon>Negativicutes</taxon>
        <taxon>Veillonellales</taxon>
        <taxon>Veillonellaceae</taxon>
        <taxon>Veillonella</taxon>
    </lineage>
</organism>
<evidence type="ECO:0000313" key="4">
    <source>
        <dbReference type="Proteomes" id="UP000707138"/>
    </source>
</evidence>
<dbReference type="PANTHER" id="PTHR35807">
    <property type="entry name" value="TRANSCRIPTIONAL REGULATOR REDD-RELATED"/>
    <property type="match status" value="1"/>
</dbReference>
<evidence type="ECO:0000259" key="2">
    <source>
        <dbReference type="SMART" id="SM01043"/>
    </source>
</evidence>
<dbReference type="SMART" id="SM00028">
    <property type="entry name" value="TPR"/>
    <property type="match status" value="3"/>
</dbReference>
<dbReference type="SUPFAM" id="SSF52540">
    <property type="entry name" value="P-loop containing nucleoside triphosphate hydrolases"/>
    <property type="match status" value="1"/>
</dbReference>
<protein>
    <submittedName>
        <fullName evidence="3">AAA family ATPase</fullName>
    </submittedName>
</protein>
<feature type="repeat" description="TPR" evidence="1">
    <location>
        <begin position="835"/>
        <end position="868"/>
    </location>
</feature>
<evidence type="ECO:0000313" key="3">
    <source>
        <dbReference type="EMBL" id="MBM6913153.1"/>
    </source>
</evidence>
<dbReference type="Pfam" id="PF13424">
    <property type="entry name" value="TPR_12"/>
    <property type="match status" value="1"/>
</dbReference>
<accession>A0ABS2GIS9</accession>
<evidence type="ECO:0000256" key="1">
    <source>
        <dbReference type="PROSITE-ProRule" id="PRU00339"/>
    </source>
</evidence>
<dbReference type="InterPro" id="IPR005158">
    <property type="entry name" value="BTAD"/>
</dbReference>
<dbReference type="Pfam" id="PF13191">
    <property type="entry name" value="AAA_16"/>
    <property type="match status" value="1"/>
</dbReference>
<dbReference type="InterPro" id="IPR036388">
    <property type="entry name" value="WH-like_DNA-bd_sf"/>
</dbReference>
<feature type="domain" description="Bacterial transcriptional activator" evidence="2">
    <location>
        <begin position="98"/>
        <end position="230"/>
    </location>
</feature>
<sequence>MACKLEARFLGTPVIIKDGEEVFFSYNKVNALVYYILVRGTVMRDELSGILWADKPDTVARKNLRNAIYEAKKMLGSETFISPRKAIIKVNPDVEFDIDVKRFEENPEENLDLYKGDFLQGFFIKDSVEYEDWYLAERNRLKGLYMDTVRAKIEEAAEKKDFTVIERYGQMLLNYNPYDEGVYAILLRAYCEQGKMQQSMELYESMKDIFTRELHASVPEEIDSIIRQALQKDDTQPGFNKGVSVPIGRETEFEELSTHMWSFLRGRTGEALMIMGDAGSGKTSLKDAALSVLTDEVAVIQTNCYQMERNFLLHPWTGIMEGLVDLLRSRGTEVPDFELNRIYTLFPQMDMSIDRDLGLMEIKDILKFDSLFHTLSSVLDIASAEKKLVIVFEDIQWMDPLSLSLLNSLILRKQSDRLIFLLTGRDSREKDFQHFVTSVAMYKRLHITVLNPLTKKDIRRLVESRHLSMEVDDNLIQRLQLETEGNLFLLMECLHALESTGRFDSLTNNMQTIFKATCLSLTEEQQKILDFISLFYGGAPLAMISEYMQMDNLQLLDRLEVLEGKNLISPIPQQTEVIYEVTQQKLKEFVQKQLSPEKWKILHGYLAGLWEKRLTHSKQDIYIYQHLEYHFEQAGDLVMMGRYKLKSLMYYLNFSHELFPVLGTAEPMQTGGASYFTEADTLQYLESVEAMMERIRQTYGATPEVRNLELVYLHLIGRYFIREGKYEKGVRYILDLIEQSLEMNNRDYALMGYKQMIYYDIQIGNAEEMKNYLEIALDLAVECNYHKEVGILLRLKGLNMIMQGDFAEAERLLNESIATFMVTQTVARRYALNIAAAYNYIGEIRRGSGQFEEAIEYYDKALEICKNQQAYSSWVVFSCNAGIAAYSLGRYDKAKEYFEQAYNFFNRYDFYWRRPIVESYMALLAMKEGDEKKAIQFLDDAMAKLAMMNNPQEIGYVNMAIALIKKEYPSTEISRHYRGSASMYGGRALRYLDVYRDTHERKTIESMVNE</sequence>
<dbReference type="InterPro" id="IPR041664">
    <property type="entry name" value="AAA_16"/>
</dbReference>
<dbReference type="Pfam" id="PF03704">
    <property type="entry name" value="BTAD"/>
    <property type="match status" value="1"/>
</dbReference>
<dbReference type="PROSITE" id="PS50005">
    <property type="entry name" value="TPR"/>
    <property type="match status" value="1"/>
</dbReference>
<reference evidence="3 4" key="1">
    <citation type="journal article" date="2021" name="Sci. Rep.">
        <title>The distribution of antibiotic resistance genes in chicken gut microbiota commensals.</title>
        <authorList>
            <person name="Juricova H."/>
            <person name="Matiasovicova J."/>
            <person name="Kubasova T."/>
            <person name="Cejkova D."/>
            <person name="Rychlik I."/>
        </authorList>
    </citation>
    <scope>NUCLEOTIDE SEQUENCE [LARGE SCALE GENOMIC DNA]</scope>
    <source>
        <strain evidence="3 4">An537</strain>
    </source>
</reference>
<dbReference type="Gene3D" id="1.25.40.10">
    <property type="entry name" value="Tetratricopeptide repeat domain"/>
    <property type="match status" value="2"/>
</dbReference>
<comment type="caution">
    <text evidence="3">The sequence shown here is derived from an EMBL/GenBank/DDBJ whole genome shotgun (WGS) entry which is preliminary data.</text>
</comment>
<dbReference type="SMART" id="SM01043">
    <property type="entry name" value="BTAD"/>
    <property type="match status" value="1"/>
</dbReference>
<dbReference type="InterPro" id="IPR027417">
    <property type="entry name" value="P-loop_NTPase"/>
</dbReference>
<name>A0ABS2GIS9_9FIRM</name>
<dbReference type="Gene3D" id="1.10.10.10">
    <property type="entry name" value="Winged helix-like DNA-binding domain superfamily/Winged helix DNA-binding domain"/>
    <property type="match status" value="1"/>
</dbReference>
<dbReference type="PROSITE" id="PS50293">
    <property type="entry name" value="TPR_REGION"/>
    <property type="match status" value="1"/>
</dbReference>
<keyword evidence="1" id="KW-0802">TPR repeat</keyword>
<dbReference type="InterPro" id="IPR019734">
    <property type="entry name" value="TPR_rpt"/>
</dbReference>
<dbReference type="EMBL" id="JACJLA010000013">
    <property type="protein sequence ID" value="MBM6913153.1"/>
    <property type="molecule type" value="Genomic_DNA"/>
</dbReference>
<gene>
    <name evidence="3" type="ORF">H6A01_07455</name>
</gene>
<dbReference type="InterPro" id="IPR011990">
    <property type="entry name" value="TPR-like_helical_dom_sf"/>
</dbReference>